<evidence type="ECO:0000313" key="2">
    <source>
        <dbReference type="EMBL" id="NOK35750.1"/>
    </source>
</evidence>
<dbReference type="PANTHER" id="PTHR35006">
    <property type="entry name" value="GLYOXALASE FAMILY PROTEIN (AFU_ORTHOLOGUE AFUA_5G14830)"/>
    <property type="match status" value="1"/>
</dbReference>
<dbReference type="PANTHER" id="PTHR35006:SF2">
    <property type="entry name" value="GLYOXALASE FAMILY PROTEIN (AFU_ORTHOLOGUE AFUA_5G14830)"/>
    <property type="match status" value="1"/>
</dbReference>
<dbReference type="AlphaFoldDB" id="A0A3A8INK6"/>
<dbReference type="RefSeq" id="WP_120524219.1">
    <property type="nucleotide sequence ID" value="NZ_JABFJV010000127.1"/>
</dbReference>
<name>A0A3A8INK6_9BACT</name>
<protein>
    <submittedName>
        <fullName evidence="2">VOC family protein</fullName>
    </submittedName>
</protein>
<comment type="caution">
    <text evidence="2">The sequence shown here is derived from an EMBL/GenBank/DDBJ whole genome shotgun (WGS) entry which is preliminary data.</text>
</comment>
<feature type="domain" description="VOC" evidence="1">
    <location>
        <begin position="1"/>
        <end position="118"/>
    </location>
</feature>
<dbReference type="SUPFAM" id="SSF54593">
    <property type="entry name" value="Glyoxalase/Bleomycin resistance protein/Dihydroxybiphenyl dioxygenase"/>
    <property type="match status" value="1"/>
</dbReference>
<dbReference type="InterPro" id="IPR037523">
    <property type="entry name" value="VOC_core"/>
</dbReference>
<evidence type="ECO:0000259" key="1">
    <source>
        <dbReference type="PROSITE" id="PS51819"/>
    </source>
</evidence>
<gene>
    <name evidence="2" type="ORF">HMI49_21355</name>
</gene>
<dbReference type="OrthoDB" id="9800438at2"/>
<proteinExistence type="predicted"/>
<reference evidence="2 3" key="1">
    <citation type="submission" date="2020-05" db="EMBL/GenBank/DDBJ databases">
        <authorList>
            <person name="Whitworth D."/>
        </authorList>
    </citation>
    <scope>NUCLEOTIDE SEQUENCE [LARGE SCALE GENOMIC DNA]</scope>
    <source>
        <strain evidence="2 3">AB043B</strain>
    </source>
</reference>
<dbReference type="PROSITE" id="PS51819">
    <property type="entry name" value="VOC"/>
    <property type="match status" value="1"/>
</dbReference>
<keyword evidence="3" id="KW-1185">Reference proteome</keyword>
<dbReference type="InterPro" id="IPR029068">
    <property type="entry name" value="Glyas_Bleomycin-R_OHBP_Dase"/>
</dbReference>
<evidence type="ECO:0000313" key="3">
    <source>
        <dbReference type="Proteomes" id="UP000563426"/>
    </source>
</evidence>
<dbReference type="InterPro" id="IPR004360">
    <property type="entry name" value="Glyas_Fos-R_dOase_dom"/>
</dbReference>
<dbReference type="CDD" id="cd07262">
    <property type="entry name" value="VOC_like"/>
    <property type="match status" value="1"/>
</dbReference>
<dbReference type="Gene3D" id="3.10.180.10">
    <property type="entry name" value="2,3-Dihydroxybiphenyl 1,2-Dioxygenase, domain 1"/>
    <property type="match status" value="1"/>
</dbReference>
<dbReference type="Proteomes" id="UP000563426">
    <property type="component" value="Unassembled WGS sequence"/>
</dbReference>
<accession>A0A3A8INK6</accession>
<dbReference type="Pfam" id="PF00903">
    <property type="entry name" value="Glyoxalase"/>
    <property type="match status" value="1"/>
</dbReference>
<dbReference type="EMBL" id="JABFJV010000127">
    <property type="protein sequence ID" value="NOK35750.1"/>
    <property type="molecule type" value="Genomic_DNA"/>
</dbReference>
<organism evidence="2 3">
    <name type="scientific">Corallococcus exercitus</name>
    <dbReference type="NCBI Taxonomy" id="2316736"/>
    <lineage>
        <taxon>Bacteria</taxon>
        <taxon>Pseudomonadati</taxon>
        <taxon>Myxococcota</taxon>
        <taxon>Myxococcia</taxon>
        <taxon>Myxococcales</taxon>
        <taxon>Cystobacterineae</taxon>
        <taxon>Myxococcaceae</taxon>
        <taxon>Corallococcus</taxon>
    </lineage>
</organism>
<sequence>MFDHIGLRVKDLPRSIRFYQAVLAPLGYVLCHQDATSAGFGPKGQPALWLYPASDARSTGHVAFQATERGAVDRFHAAGVATGGSDHGAPGIRADYADNYYAAFVLDPDGNNVEAVCLK</sequence>